<comment type="similarity">
    <text evidence="2">Belongs to the glycosyltransferase 22 family. PIGB subfamily.</text>
</comment>
<keyword evidence="6 10" id="KW-0256">Endoplasmic reticulum</keyword>
<comment type="caution">
    <text evidence="11">The sequence shown here is derived from an EMBL/GenBank/DDBJ whole genome shotgun (WGS) entry which is preliminary data.</text>
</comment>
<feature type="transmembrane region" description="Helical" evidence="10">
    <location>
        <begin position="161"/>
        <end position="180"/>
    </location>
</feature>
<gene>
    <name evidence="11" type="ORF">IAR55_006482</name>
</gene>
<name>A0AAW0YHJ6_9TREE</name>
<dbReference type="AlphaFoldDB" id="A0AAW0YHJ6"/>
<evidence type="ECO:0000256" key="6">
    <source>
        <dbReference type="ARBA" id="ARBA00022824"/>
    </source>
</evidence>
<evidence type="ECO:0000256" key="10">
    <source>
        <dbReference type="RuleBase" id="RU363075"/>
    </source>
</evidence>
<feature type="transmembrane region" description="Helical" evidence="10">
    <location>
        <begin position="94"/>
        <end position="112"/>
    </location>
</feature>
<dbReference type="GO" id="GO:0006506">
    <property type="term" value="P:GPI anchor biosynthetic process"/>
    <property type="evidence" value="ECO:0007669"/>
    <property type="project" value="TreeGrafter"/>
</dbReference>
<evidence type="ECO:0000313" key="11">
    <source>
        <dbReference type="EMBL" id="KAK8844635.1"/>
    </source>
</evidence>
<dbReference type="GeneID" id="92183740"/>
<dbReference type="GO" id="GO:0000026">
    <property type="term" value="F:alpha-1,2-mannosyltransferase activity"/>
    <property type="evidence" value="ECO:0007669"/>
    <property type="project" value="TreeGrafter"/>
</dbReference>
<keyword evidence="7 10" id="KW-1133">Transmembrane helix</keyword>
<evidence type="ECO:0000256" key="1">
    <source>
        <dbReference type="ARBA" id="ARBA00004477"/>
    </source>
</evidence>
<keyword evidence="12" id="KW-1185">Reference proteome</keyword>
<keyword evidence="4" id="KW-0808">Transferase</keyword>
<dbReference type="Pfam" id="PF03901">
    <property type="entry name" value="Glyco_transf_22"/>
    <property type="match status" value="1"/>
</dbReference>
<reference evidence="11 12" key="1">
    <citation type="journal article" date="2024" name="bioRxiv">
        <title>Comparative genomics of Cryptococcus and Kwoniella reveals pathogenesis evolution and contrasting karyotype dynamics via intercentromeric recombination or chromosome fusion.</title>
        <authorList>
            <person name="Coelho M.A."/>
            <person name="David-Palma M."/>
            <person name="Shea T."/>
            <person name="Bowers K."/>
            <person name="McGinley-Smith S."/>
            <person name="Mohammad A.W."/>
            <person name="Gnirke A."/>
            <person name="Yurkov A.M."/>
            <person name="Nowrousian M."/>
            <person name="Sun S."/>
            <person name="Cuomo C.A."/>
            <person name="Heitman J."/>
        </authorList>
    </citation>
    <scope>NUCLEOTIDE SEQUENCE [LARGE SCALE GENOMIC DNA]</scope>
    <source>
        <strain evidence="11 12">CBS 13917</strain>
    </source>
</reference>
<comment type="function">
    <text evidence="9">Mannosyltransferase involved in glycosylphosphatidylinositol-anchor biosynthesis. Transfers the third mannose to Man2-GlcN-acyl-PI during GPI precursor assembly.</text>
</comment>
<evidence type="ECO:0000256" key="3">
    <source>
        <dbReference type="ARBA" id="ARBA00022676"/>
    </source>
</evidence>
<evidence type="ECO:0000313" key="12">
    <source>
        <dbReference type="Proteomes" id="UP001388673"/>
    </source>
</evidence>
<keyword evidence="3 10" id="KW-0328">Glycosyltransferase</keyword>
<dbReference type="KEGG" id="kne:92183740"/>
<feature type="transmembrane region" description="Helical" evidence="10">
    <location>
        <begin position="124"/>
        <end position="146"/>
    </location>
</feature>
<dbReference type="Proteomes" id="UP001388673">
    <property type="component" value="Unassembled WGS sequence"/>
</dbReference>
<sequence length="301" mass="34541">MCSICTLSASTALDYCMTGRLYFPIVTFIHQNLLRNLSSFYGSTNHLFHLTQSLPIMLFPLWWWWAQGFIASLFPTGLLPKYLATMDRPDGLRLLARAITFSIFTLSLSPHSEWRFLHPFLPPLLLFAIPCFQASYLPTIFAVYNFKRCMVQFTRIPPRQFYLALLAPIIPYLYLSILHGRAQVQVMDILRRGELGNVESLVSLTPCHSTPWTSAMHKDVGGWFLTCEPPIGVTVGPALPSHVILFGEVLERQEIIEGRPVSFQEELHRIGYTEAWHGWNGFDLLQDEAERRGGVRVWRLR</sequence>
<evidence type="ECO:0000256" key="2">
    <source>
        <dbReference type="ARBA" id="ARBA00006065"/>
    </source>
</evidence>
<dbReference type="EC" id="2.4.1.-" evidence="10"/>
<organism evidence="11 12">
    <name type="scientific">Kwoniella newhampshirensis</name>
    <dbReference type="NCBI Taxonomy" id="1651941"/>
    <lineage>
        <taxon>Eukaryota</taxon>
        <taxon>Fungi</taxon>
        <taxon>Dikarya</taxon>
        <taxon>Basidiomycota</taxon>
        <taxon>Agaricomycotina</taxon>
        <taxon>Tremellomycetes</taxon>
        <taxon>Tremellales</taxon>
        <taxon>Cryptococcaceae</taxon>
        <taxon>Kwoniella</taxon>
    </lineage>
</organism>
<evidence type="ECO:0000256" key="4">
    <source>
        <dbReference type="ARBA" id="ARBA00022679"/>
    </source>
</evidence>
<dbReference type="GO" id="GO:0005789">
    <property type="term" value="C:endoplasmic reticulum membrane"/>
    <property type="evidence" value="ECO:0007669"/>
    <property type="project" value="UniProtKB-SubCell"/>
</dbReference>
<keyword evidence="5 10" id="KW-0812">Transmembrane</keyword>
<dbReference type="InterPro" id="IPR005599">
    <property type="entry name" value="GPI_mannosylTrfase"/>
</dbReference>
<keyword evidence="8 10" id="KW-0472">Membrane</keyword>
<evidence type="ECO:0000256" key="5">
    <source>
        <dbReference type="ARBA" id="ARBA00022692"/>
    </source>
</evidence>
<evidence type="ECO:0000256" key="7">
    <source>
        <dbReference type="ARBA" id="ARBA00022989"/>
    </source>
</evidence>
<accession>A0AAW0YHJ6</accession>
<evidence type="ECO:0000256" key="8">
    <source>
        <dbReference type="ARBA" id="ARBA00023136"/>
    </source>
</evidence>
<dbReference type="PANTHER" id="PTHR22760:SF4">
    <property type="entry name" value="GPI MANNOSYLTRANSFERASE 3"/>
    <property type="match status" value="1"/>
</dbReference>
<comment type="caution">
    <text evidence="10">Lacks conserved residue(s) required for the propagation of feature annotation.</text>
</comment>
<dbReference type="EMBL" id="JBCAWK010000013">
    <property type="protein sequence ID" value="KAK8844635.1"/>
    <property type="molecule type" value="Genomic_DNA"/>
</dbReference>
<comment type="subcellular location">
    <subcellularLocation>
        <location evidence="1 10">Endoplasmic reticulum membrane</location>
        <topology evidence="1 10">Multi-pass membrane protein</topology>
    </subcellularLocation>
</comment>
<evidence type="ECO:0000256" key="9">
    <source>
        <dbReference type="ARBA" id="ARBA00024708"/>
    </source>
</evidence>
<dbReference type="PANTHER" id="PTHR22760">
    <property type="entry name" value="GLYCOSYLTRANSFERASE"/>
    <property type="match status" value="1"/>
</dbReference>
<feature type="transmembrane region" description="Helical" evidence="10">
    <location>
        <begin position="62"/>
        <end position="82"/>
    </location>
</feature>
<protein>
    <recommendedName>
        <fullName evidence="10">Mannosyltransferase</fullName>
        <ecNumber evidence="10">2.4.1.-</ecNumber>
    </recommendedName>
</protein>
<dbReference type="RefSeq" id="XP_066799859.1">
    <property type="nucleotide sequence ID" value="XM_066949565.1"/>
</dbReference>
<proteinExistence type="inferred from homology"/>